<protein>
    <recommendedName>
        <fullName evidence="2">Mitochondrial glycoprotein</fullName>
    </recommendedName>
</protein>
<dbReference type="PANTHER" id="PTHR10826:SF1">
    <property type="entry name" value="COMPLEMENT COMPONENT 1 Q SUBCOMPONENT-BINDING PROTEIN, MITOCHONDRIAL"/>
    <property type="match status" value="1"/>
</dbReference>
<dbReference type="PANTHER" id="PTHR10826">
    <property type="entry name" value="COMPLEMENT COMPONENT 1"/>
    <property type="match status" value="1"/>
</dbReference>
<sequence>MLHRPVLKSLLRNTCAAHTRPCRFVSSLSENLLNEISYVDREMPSDLLEMQKHIETRMILKDTPGDAIVRLYANEECSARFVVEFDCRDGNMYEEDADDANEDDDAIMIPFVVNFTRGRDVLRFRCAASQDVDIEGIEFFPNGDEREELYAGPQFDYLDEELKESFHMYLKDSGVDHTLASFIVKYTEFKEQQEYRTWLEKIQGYTVI</sequence>
<dbReference type="Gene3D" id="3.10.280.10">
    <property type="entry name" value="Mitochondrial glycoprotein"/>
    <property type="match status" value="1"/>
</dbReference>
<organism evidence="1">
    <name type="scientific">Octactis speculum</name>
    <dbReference type="NCBI Taxonomy" id="3111310"/>
    <lineage>
        <taxon>Eukaryota</taxon>
        <taxon>Sar</taxon>
        <taxon>Stramenopiles</taxon>
        <taxon>Ochrophyta</taxon>
        <taxon>Dictyochophyceae</taxon>
        <taxon>Dictyochales</taxon>
        <taxon>Dictyochaceae</taxon>
        <taxon>Octactis</taxon>
    </lineage>
</organism>
<evidence type="ECO:0000313" key="1">
    <source>
        <dbReference type="EMBL" id="CAD9476560.1"/>
    </source>
</evidence>
<accession>A0A7S2MCZ7</accession>
<reference evidence="1" key="1">
    <citation type="submission" date="2021-01" db="EMBL/GenBank/DDBJ databases">
        <authorList>
            <person name="Corre E."/>
            <person name="Pelletier E."/>
            <person name="Niang G."/>
            <person name="Scheremetjew M."/>
            <person name="Finn R."/>
            <person name="Kale V."/>
            <person name="Holt S."/>
            <person name="Cochrane G."/>
            <person name="Meng A."/>
            <person name="Brown T."/>
            <person name="Cohen L."/>
        </authorList>
    </citation>
    <scope>NUCLEOTIDE SEQUENCE</scope>
    <source>
        <strain evidence="1">CCMP1381</strain>
    </source>
</reference>
<evidence type="ECO:0008006" key="2">
    <source>
        <dbReference type="Google" id="ProtNLM"/>
    </source>
</evidence>
<dbReference type="InterPro" id="IPR003428">
    <property type="entry name" value="MAM33"/>
</dbReference>
<gene>
    <name evidence="1" type="ORF">DSPE1174_LOCUS28771</name>
</gene>
<dbReference type="GO" id="GO:0005759">
    <property type="term" value="C:mitochondrial matrix"/>
    <property type="evidence" value="ECO:0007669"/>
    <property type="project" value="InterPro"/>
</dbReference>
<name>A0A7S2MCZ7_9STRA</name>
<dbReference type="InterPro" id="IPR036561">
    <property type="entry name" value="MAM33_sf"/>
</dbReference>
<proteinExistence type="predicted"/>
<dbReference type="AlphaFoldDB" id="A0A7S2MCZ7"/>
<dbReference type="EMBL" id="HBGS01055486">
    <property type="protein sequence ID" value="CAD9476560.1"/>
    <property type="molecule type" value="Transcribed_RNA"/>
</dbReference>
<dbReference type="SUPFAM" id="SSF54529">
    <property type="entry name" value="Mitochondrial glycoprotein MAM33-like"/>
    <property type="match status" value="1"/>
</dbReference>
<dbReference type="Pfam" id="PF02330">
    <property type="entry name" value="MAM33"/>
    <property type="match status" value="1"/>
</dbReference>